<reference evidence="10 11" key="1">
    <citation type="submission" date="2024-06" db="EMBL/GenBank/DDBJ databases">
        <title>Genomic Encyclopedia of Type Strains, Phase IV (KMG-IV): sequencing the most valuable type-strain genomes for metagenomic binning, comparative biology and taxonomic classification.</title>
        <authorList>
            <person name="Goeker M."/>
        </authorList>
    </citation>
    <scope>NUCLEOTIDE SEQUENCE [LARGE SCALE GENOMIC DNA]</scope>
    <source>
        <strain evidence="10 11">DSM 100022</strain>
    </source>
</reference>
<keyword evidence="7 8" id="KW-0472">Membrane</keyword>
<organism evidence="10 11">
    <name type="scientific">Mesorhizobium robiniae</name>
    <dbReference type="NCBI Taxonomy" id="559315"/>
    <lineage>
        <taxon>Bacteria</taxon>
        <taxon>Pseudomonadati</taxon>
        <taxon>Pseudomonadota</taxon>
        <taxon>Alphaproteobacteria</taxon>
        <taxon>Hyphomicrobiales</taxon>
        <taxon>Phyllobacteriaceae</taxon>
        <taxon>Mesorhizobium</taxon>
    </lineage>
</organism>
<keyword evidence="5 8" id="KW-0812">Transmembrane</keyword>
<dbReference type="CDD" id="cd06261">
    <property type="entry name" value="TM_PBP2"/>
    <property type="match status" value="1"/>
</dbReference>
<evidence type="ECO:0000256" key="4">
    <source>
        <dbReference type="ARBA" id="ARBA00022475"/>
    </source>
</evidence>
<evidence type="ECO:0000256" key="5">
    <source>
        <dbReference type="ARBA" id="ARBA00022692"/>
    </source>
</evidence>
<dbReference type="PANTHER" id="PTHR30614:SF1">
    <property type="entry name" value="GLUTAMATE_ASPARTATE IMPORT PERMEASE PROTEIN GLTK"/>
    <property type="match status" value="1"/>
</dbReference>
<dbReference type="InterPro" id="IPR035906">
    <property type="entry name" value="MetI-like_sf"/>
</dbReference>
<keyword evidence="11" id="KW-1185">Reference proteome</keyword>
<comment type="similarity">
    <text evidence="2">Belongs to the binding-protein-dependent transport system permease family. HisMQ subfamily.</text>
</comment>
<dbReference type="Proteomes" id="UP001549204">
    <property type="component" value="Unassembled WGS sequence"/>
</dbReference>
<proteinExistence type="inferred from homology"/>
<dbReference type="PROSITE" id="PS50928">
    <property type="entry name" value="ABC_TM1"/>
    <property type="match status" value="1"/>
</dbReference>
<keyword evidence="6 8" id="KW-1133">Transmembrane helix</keyword>
<dbReference type="Gene3D" id="1.10.3720.10">
    <property type="entry name" value="MetI-like"/>
    <property type="match status" value="1"/>
</dbReference>
<dbReference type="NCBIfam" id="TIGR01726">
    <property type="entry name" value="HEQRo_perm_3TM"/>
    <property type="match status" value="1"/>
</dbReference>
<comment type="caution">
    <text evidence="10">The sequence shown here is derived from an EMBL/GenBank/DDBJ whole genome shotgun (WGS) entry which is preliminary data.</text>
</comment>
<evidence type="ECO:0000259" key="9">
    <source>
        <dbReference type="PROSITE" id="PS50928"/>
    </source>
</evidence>
<dbReference type="PANTHER" id="PTHR30614">
    <property type="entry name" value="MEMBRANE COMPONENT OF AMINO ACID ABC TRANSPORTER"/>
    <property type="match status" value="1"/>
</dbReference>
<protein>
    <submittedName>
        <fullName evidence="10">Glutamate/aspartate transport system permease protein</fullName>
    </submittedName>
</protein>
<feature type="transmembrane region" description="Helical" evidence="8">
    <location>
        <begin position="86"/>
        <end position="107"/>
    </location>
</feature>
<dbReference type="InterPro" id="IPR000515">
    <property type="entry name" value="MetI-like"/>
</dbReference>
<feature type="transmembrane region" description="Helical" evidence="8">
    <location>
        <begin position="27"/>
        <end position="50"/>
    </location>
</feature>
<dbReference type="EMBL" id="JBEPMC010000004">
    <property type="protein sequence ID" value="MET3579897.1"/>
    <property type="molecule type" value="Genomic_DNA"/>
</dbReference>
<accession>A0ABV2GNN7</accession>
<evidence type="ECO:0000313" key="11">
    <source>
        <dbReference type="Proteomes" id="UP001549204"/>
    </source>
</evidence>
<feature type="domain" description="ABC transmembrane type-1" evidence="9">
    <location>
        <begin position="23"/>
        <end position="212"/>
    </location>
</feature>
<evidence type="ECO:0000256" key="8">
    <source>
        <dbReference type="RuleBase" id="RU363032"/>
    </source>
</evidence>
<dbReference type="Pfam" id="PF00528">
    <property type="entry name" value="BPD_transp_1"/>
    <property type="match status" value="1"/>
</dbReference>
<dbReference type="SUPFAM" id="SSF161098">
    <property type="entry name" value="MetI-like"/>
    <property type="match status" value="1"/>
</dbReference>
<dbReference type="InterPro" id="IPR043429">
    <property type="entry name" value="ArtM/GltK/GlnP/TcyL/YhdX-like"/>
</dbReference>
<evidence type="ECO:0000256" key="3">
    <source>
        <dbReference type="ARBA" id="ARBA00022448"/>
    </source>
</evidence>
<evidence type="ECO:0000256" key="1">
    <source>
        <dbReference type="ARBA" id="ARBA00004429"/>
    </source>
</evidence>
<name>A0ABV2GNN7_9HYPH</name>
<gene>
    <name evidence="10" type="ORF">ABID19_002928</name>
</gene>
<evidence type="ECO:0000313" key="10">
    <source>
        <dbReference type="EMBL" id="MET3579897.1"/>
    </source>
</evidence>
<comment type="subcellular location">
    <subcellularLocation>
        <location evidence="1">Cell inner membrane</location>
        <topology evidence="1">Multi-pass membrane protein</topology>
    </subcellularLocation>
    <subcellularLocation>
        <location evidence="8">Cell membrane</location>
        <topology evidence="8">Multi-pass membrane protein</topology>
    </subcellularLocation>
</comment>
<feature type="transmembrane region" description="Helical" evidence="8">
    <location>
        <begin position="153"/>
        <end position="173"/>
    </location>
</feature>
<keyword evidence="3 8" id="KW-0813">Transport</keyword>
<feature type="transmembrane region" description="Helical" evidence="8">
    <location>
        <begin position="193"/>
        <end position="215"/>
    </location>
</feature>
<dbReference type="InterPro" id="IPR010065">
    <property type="entry name" value="AA_ABC_transptr_permease_3TM"/>
</dbReference>
<feature type="transmembrane region" description="Helical" evidence="8">
    <location>
        <begin position="57"/>
        <end position="80"/>
    </location>
</feature>
<keyword evidence="4" id="KW-1003">Cell membrane</keyword>
<evidence type="ECO:0000256" key="7">
    <source>
        <dbReference type="ARBA" id="ARBA00023136"/>
    </source>
</evidence>
<sequence length="226" mass="24478">MGEMGSLDQNVIVQSAPFLWEGMKTSFLLLVLAMAGGIVLGTAIAVVRLLAPQPIAVIAAGYVNGLRSLPLIMVIFWFYFLMPLVVGRPVGAFASALIAFVLFEAAYYSEIIRAGIQGISKGQVSAATASGMTQLQVYCYVVLPQAFQRMIPILLTQGIVLFQDTSLVYVVGLHDFMTAVTVIANREAALVELYVFAAIIYFAISFSASRAVSLLRQRTAATRERQ</sequence>
<evidence type="ECO:0000256" key="2">
    <source>
        <dbReference type="ARBA" id="ARBA00010072"/>
    </source>
</evidence>
<evidence type="ECO:0000256" key="6">
    <source>
        <dbReference type="ARBA" id="ARBA00022989"/>
    </source>
</evidence>